<reference evidence="4" key="1">
    <citation type="submission" date="2021-04" db="EMBL/GenBank/DDBJ databases">
        <title>Sequencing of actinobacteria type strains.</title>
        <authorList>
            <person name="Nguyen G.-S."/>
            <person name="Wentzel A."/>
        </authorList>
    </citation>
    <scope>NUCLEOTIDE SEQUENCE</scope>
    <source>
        <strain evidence="4">DSM 42095</strain>
    </source>
</reference>
<keyword evidence="5" id="KW-1185">Reference proteome</keyword>
<evidence type="ECO:0000313" key="4">
    <source>
        <dbReference type="EMBL" id="MBR7675456.1"/>
    </source>
</evidence>
<feature type="compositionally biased region" description="Basic and acidic residues" evidence="1">
    <location>
        <begin position="94"/>
        <end position="103"/>
    </location>
</feature>
<proteinExistence type="predicted"/>
<evidence type="ECO:0000313" key="5">
    <source>
        <dbReference type="Proteomes" id="UP000675554"/>
    </source>
</evidence>
<sequence length="217" mass="23464">MRYIIGGPLTRYLASGRAVGTALVVVALVATLTALLLPLQTFNGNRSVTAARQGWDDDGGGTVSTPYGPLTALDRDFVRKVRLAGLWELPSGREAQERGERESVQTAGDHLVEGHSELDRRSVEAGRALGISLPNQPTAQQRGWLAQMNAAQGDAYDRTFVNLLRRAHGKVFGLVGIVRHETRNSMVRALATRANAVVLDHITVLEDTGLVDFDALN</sequence>
<feature type="region of interest" description="Disordered" evidence="1">
    <location>
        <begin position="94"/>
        <end position="117"/>
    </location>
</feature>
<dbReference type="Proteomes" id="UP000675554">
    <property type="component" value="Unassembled WGS sequence"/>
</dbReference>
<evidence type="ECO:0000256" key="1">
    <source>
        <dbReference type="SAM" id="MobiDB-lite"/>
    </source>
</evidence>
<evidence type="ECO:0000256" key="2">
    <source>
        <dbReference type="SAM" id="Phobius"/>
    </source>
</evidence>
<dbReference type="InterPro" id="IPR025419">
    <property type="entry name" value="DUF4142"/>
</dbReference>
<keyword evidence="2" id="KW-0472">Membrane</keyword>
<evidence type="ECO:0000259" key="3">
    <source>
        <dbReference type="Pfam" id="PF13628"/>
    </source>
</evidence>
<keyword evidence="2" id="KW-1133">Transmembrane helix</keyword>
<name>A0A8T4IT26_9ACTN</name>
<dbReference type="AlphaFoldDB" id="A0A8T4IT26"/>
<feature type="transmembrane region" description="Helical" evidence="2">
    <location>
        <begin position="18"/>
        <end position="37"/>
    </location>
</feature>
<protein>
    <submittedName>
        <fullName evidence="4">DUF4142 domain-containing protein</fullName>
    </submittedName>
</protein>
<dbReference type="EMBL" id="JAGSMN010000482">
    <property type="protein sequence ID" value="MBR7675456.1"/>
    <property type="molecule type" value="Genomic_DNA"/>
</dbReference>
<gene>
    <name evidence="4" type="ORF">KDA82_21040</name>
</gene>
<feature type="domain" description="DUF4142" evidence="3">
    <location>
        <begin position="74"/>
        <end position="203"/>
    </location>
</feature>
<keyword evidence="2" id="KW-0812">Transmembrane</keyword>
<dbReference type="Pfam" id="PF13628">
    <property type="entry name" value="DUF4142"/>
    <property type="match status" value="1"/>
</dbReference>
<comment type="caution">
    <text evidence="4">The sequence shown here is derived from an EMBL/GenBank/DDBJ whole genome shotgun (WGS) entry which is preliminary data.</text>
</comment>
<accession>A0A8T4IT26</accession>
<organism evidence="4 5">
    <name type="scientific">Streptomyces daliensis</name>
    <dbReference type="NCBI Taxonomy" id="299421"/>
    <lineage>
        <taxon>Bacteria</taxon>
        <taxon>Bacillati</taxon>
        <taxon>Actinomycetota</taxon>
        <taxon>Actinomycetes</taxon>
        <taxon>Kitasatosporales</taxon>
        <taxon>Streptomycetaceae</taxon>
        <taxon>Streptomyces</taxon>
    </lineage>
</organism>